<evidence type="ECO:0000313" key="2">
    <source>
        <dbReference type="EMBL" id="KAK0155831.1"/>
    </source>
</evidence>
<dbReference type="Proteomes" id="UP001174136">
    <property type="component" value="Unassembled WGS sequence"/>
</dbReference>
<organism evidence="2 3">
    <name type="scientific">Merluccius polli</name>
    <name type="common">Benguela hake</name>
    <name type="synonym">Merluccius cadenati</name>
    <dbReference type="NCBI Taxonomy" id="89951"/>
    <lineage>
        <taxon>Eukaryota</taxon>
        <taxon>Metazoa</taxon>
        <taxon>Chordata</taxon>
        <taxon>Craniata</taxon>
        <taxon>Vertebrata</taxon>
        <taxon>Euteleostomi</taxon>
        <taxon>Actinopterygii</taxon>
        <taxon>Neopterygii</taxon>
        <taxon>Teleostei</taxon>
        <taxon>Neoteleostei</taxon>
        <taxon>Acanthomorphata</taxon>
        <taxon>Zeiogadaria</taxon>
        <taxon>Gadariae</taxon>
        <taxon>Gadiformes</taxon>
        <taxon>Gadoidei</taxon>
        <taxon>Merlucciidae</taxon>
        <taxon>Merluccius</taxon>
    </lineage>
</organism>
<evidence type="ECO:0000313" key="3">
    <source>
        <dbReference type="Proteomes" id="UP001174136"/>
    </source>
</evidence>
<accession>A0AA47NCV0</accession>
<gene>
    <name evidence="2" type="ORF">N1851_001660</name>
</gene>
<reference evidence="2" key="1">
    <citation type="journal article" date="2023" name="Front. Mar. Sci.">
        <title>A new Merluccius polli reference genome to investigate the effects of global change in West African waters.</title>
        <authorList>
            <person name="Mateo J.L."/>
            <person name="Blanco-Fernandez C."/>
            <person name="Garcia-Vazquez E."/>
            <person name="Machado-Schiaffino G."/>
        </authorList>
    </citation>
    <scope>NUCLEOTIDE SEQUENCE</scope>
    <source>
        <strain evidence="2">C29</strain>
        <tissue evidence="2">Fin</tissue>
    </source>
</reference>
<keyword evidence="3" id="KW-1185">Reference proteome</keyword>
<feature type="region of interest" description="Disordered" evidence="1">
    <location>
        <begin position="131"/>
        <end position="152"/>
    </location>
</feature>
<proteinExistence type="predicted"/>
<dbReference type="AlphaFoldDB" id="A0AA47NCV0"/>
<comment type="caution">
    <text evidence="2">The sequence shown here is derived from an EMBL/GenBank/DDBJ whole genome shotgun (WGS) entry which is preliminary data.</text>
</comment>
<protein>
    <submittedName>
        <fullName evidence="2">Uncharacterized protein</fullName>
    </submittedName>
</protein>
<sequence length="189" mass="20663">MADSFFNLEDEPLPSFLSCSLDSTGGRATLGNVTLGAGPGLPVAASTVAKMRAGADISSWRTWRRTTAIMVLVFCRGHVDDVSYLEGGQLSANGEKAKFSLSFKDDMDNADDFIAAHRFSDMLVKVHMDESQSRARDSVPASKSTTLQGRPTELGSGKKWTLLGLQRFLDSSISLFFDRKLIESNFDNR</sequence>
<name>A0AA47NCV0_MERPO</name>
<dbReference type="EMBL" id="JAOPHQ010000080">
    <property type="protein sequence ID" value="KAK0155831.1"/>
    <property type="molecule type" value="Genomic_DNA"/>
</dbReference>
<evidence type="ECO:0000256" key="1">
    <source>
        <dbReference type="SAM" id="MobiDB-lite"/>
    </source>
</evidence>